<name>A0A2I0V870_9ASPA</name>
<gene>
    <name evidence="1" type="ORF">MA16_Dca023459</name>
</gene>
<evidence type="ECO:0000313" key="2">
    <source>
        <dbReference type="Proteomes" id="UP000233837"/>
    </source>
</evidence>
<dbReference type="AlphaFoldDB" id="A0A2I0V870"/>
<dbReference type="PANTHER" id="PTHR33710">
    <property type="entry name" value="BNAC02G09200D PROTEIN"/>
    <property type="match status" value="1"/>
</dbReference>
<dbReference type="SUPFAM" id="SSF56672">
    <property type="entry name" value="DNA/RNA polymerases"/>
    <property type="match status" value="1"/>
</dbReference>
<evidence type="ECO:0000313" key="1">
    <source>
        <dbReference type="EMBL" id="PKU59602.1"/>
    </source>
</evidence>
<reference evidence="1 2" key="1">
    <citation type="journal article" date="2016" name="Sci. Rep.">
        <title>The Dendrobium catenatum Lindl. genome sequence provides insights into polysaccharide synthase, floral development and adaptive evolution.</title>
        <authorList>
            <person name="Zhang G.Q."/>
            <person name="Xu Q."/>
            <person name="Bian C."/>
            <person name="Tsai W.C."/>
            <person name="Yeh C.M."/>
            <person name="Liu K.W."/>
            <person name="Yoshida K."/>
            <person name="Zhang L.S."/>
            <person name="Chang S.B."/>
            <person name="Chen F."/>
            <person name="Shi Y."/>
            <person name="Su Y.Y."/>
            <person name="Zhang Y.Q."/>
            <person name="Chen L.J."/>
            <person name="Yin Y."/>
            <person name="Lin M."/>
            <person name="Huang H."/>
            <person name="Deng H."/>
            <person name="Wang Z.W."/>
            <person name="Zhu S.L."/>
            <person name="Zhao X."/>
            <person name="Deng C."/>
            <person name="Niu S.C."/>
            <person name="Huang J."/>
            <person name="Wang M."/>
            <person name="Liu G.H."/>
            <person name="Yang H.J."/>
            <person name="Xiao X.J."/>
            <person name="Hsiao Y.Y."/>
            <person name="Wu W.L."/>
            <person name="Chen Y.Y."/>
            <person name="Mitsuda N."/>
            <person name="Ohme-Takagi M."/>
            <person name="Luo Y.B."/>
            <person name="Van de Peer Y."/>
            <person name="Liu Z.J."/>
        </authorList>
    </citation>
    <scope>NUCLEOTIDE SEQUENCE [LARGE SCALE GENOMIC DNA]</scope>
    <source>
        <tissue evidence="1">The whole plant</tissue>
    </source>
</reference>
<dbReference type="Gene3D" id="3.60.10.10">
    <property type="entry name" value="Endonuclease/exonuclease/phosphatase"/>
    <property type="match status" value="1"/>
</dbReference>
<keyword evidence="2" id="KW-1185">Reference proteome</keyword>
<dbReference type="SUPFAM" id="SSF56219">
    <property type="entry name" value="DNase I-like"/>
    <property type="match status" value="1"/>
</dbReference>
<dbReference type="InterPro" id="IPR043502">
    <property type="entry name" value="DNA/RNA_pol_sf"/>
</dbReference>
<proteinExistence type="predicted"/>
<dbReference type="PANTHER" id="PTHR33710:SF71">
    <property type="entry name" value="ENDONUCLEASE_EXONUCLEASE_PHOSPHATASE DOMAIN-CONTAINING PROTEIN"/>
    <property type="match status" value="1"/>
</dbReference>
<reference evidence="1 2" key="2">
    <citation type="journal article" date="2017" name="Nature">
        <title>The Apostasia genome and the evolution of orchids.</title>
        <authorList>
            <person name="Zhang G.Q."/>
            <person name="Liu K.W."/>
            <person name="Li Z."/>
            <person name="Lohaus R."/>
            <person name="Hsiao Y.Y."/>
            <person name="Niu S.C."/>
            <person name="Wang J.Y."/>
            <person name="Lin Y.C."/>
            <person name="Xu Q."/>
            <person name="Chen L.J."/>
            <person name="Yoshida K."/>
            <person name="Fujiwara S."/>
            <person name="Wang Z.W."/>
            <person name="Zhang Y.Q."/>
            <person name="Mitsuda N."/>
            <person name="Wang M."/>
            <person name="Liu G.H."/>
            <person name="Pecoraro L."/>
            <person name="Huang H.X."/>
            <person name="Xiao X.J."/>
            <person name="Lin M."/>
            <person name="Wu X.Y."/>
            <person name="Wu W.L."/>
            <person name="Chen Y.Y."/>
            <person name="Chang S.B."/>
            <person name="Sakamoto S."/>
            <person name="Ohme-Takagi M."/>
            <person name="Yagi M."/>
            <person name="Zeng S.J."/>
            <person name="Shen C.Y."/>
            <person name="Yeh C.M."/>
            <person name="Luo Y.B."/>
            <person name="Tsai W.C."/>
            <person name="Van de Peer Y."/>
            <person name="Liu Z.J."/>
        </authorList>
    </citation>
    <scope>NUCLEOTIDE SEQUENCE [LARGE SCALE GENOMIC DNA]</scope>
    <source>
        <tissue evidence="1">The whole plant</tissue>
    </source>
</reference>
<accession>A0A2I0V870</accession>
<protein>
    <submittedName>
        <fullName evidence="1">Uncharacterized protein</fullName>
    </submittedName>
</protein>
<organism evidence="1 2">
    <name type="scientific">Dendrobium catenatum</name>
    <dbReference type="NCBI Taxonomy" id="906689"/>
    <lineage>
        <taxon>Eukaryota</taxon>
        <taxon>Viridiplantae</taxon>
        <taxon>Streptophyta</taxon>
        <taxon>Embryophyta</taxon>
        <taxon>Tracheophyta</taxon>
        <taxon>Spermatophyta</taxon>
        <taxon>Magnoliopsida</taxon>
        <taxon>Liliopsida</taxon>
        <taxon>Asparagales</taxon>
        <taxon>Orchidaceae</taxon>
        <taxon>Epidendroideae</taxon>
        <taxon>Malaxideae</taxon>
        <taxon>Dendrobiinae</taxon>
        <taxon>Dendrobium</taxon>
    </lineage>
</organism>
<sequence length="215" mass="24798">MDDFNNMISNCNLFDIGFSGCAFTWNRGSMWQRIDRLLFNNDWIKEFTMTQVHHLSRTLSDHAPLLMNISNNKISGSLSFTFQNMWIAHSSFFSVISTNCNAGPDGFTTKFFIKTWDIIKFDVVDAVRDFFNGNSYPKFFSSTNIVLIPKKETTKFWNDFRPISLCTFFNKLVAKIISSRLMIYLPRIISSNHTGFVKGRSIFDNILLISSRDGS</sequence>
<dbReference type="Proteomes" id="UP000233837">
    <property type="component" value="Unassembled WGS sequence"/>
</dbReference>
<dbReference type="EMBL" id="KZ504091">
    <property type="protein sequence ID" value="PKU59602.1"/>
    <property type="molecule type" value="Genomic_DNA"/>
</dbReference>
<dbReference type="InterPro" id="IPR036691">
    <property type="entry name" value="Endo/exonu/phosph_ase_sf"/>
</dbReference>
<dbReference type="STRING" id="906689.A0A2I0V870"/>